<sequence length="51" mass="5606">AQWGLDWQYTPQLRFSGGVRVTGLTAAAAKNSPLVEKNVSGGLFMNAMYRF</sequence>
<dbReference type="EMBL" id="PIET01002360">
    <property type="protein sequence ID" value="PLM43197.1"/>
    <property type="molecule type" value="Genomic_DNA"/>
</dbReference>
<dbReference type="InterPro" id="IPR010583">
    <property type="entry name" value="MipA"/>
</dbReference>
<feature type="non-terminal residue" evidence="1">
    <location>
        <position position="1"/>
    </location>
</feature>
<protein>
    <submittedName>
        <fullName evidence="1">MipA/OmpV family protein</fullName>
    </submittedName>
</protein>
<name>A0A2J4XXK0_9ENTR</name>
<dbReference type="Pfam" id="PF06629">
    <property type="entry name" value="MipA"/>
    <property type="match status" value="1"/>
</dbReference>
<reference evidence="1 2" key="2">
    <citation type="submission" date="2018-01" db="EMBL/GenBank/DDBJ databases">
        <title>Genomic study of Klebsiella pneumoniae.</title>
        <authorList>
            <person name="Yang Y."/>
            <person name="Bicalho R."/>
        </authorList>
    </citation>
    <scope>NUCLEOTIDE SEQUENCE [LARGE SCALE GENOMIC DNA]</scope>
    <source>
        <strain evidence="1 2">A2</strain>
    </source>
</reference>
<evidence type="ECO:0000313" key="2">
    <source>
        <dbReference type="Proteomes" id="UP000234661"/>
    </source>
</evidence>
<dbReference type="Proteomes" id="UP000234661">
    <property type="component" value="Unassembled WGS sequence"/>
</dbReference>
<gene>
    <name evidence="1" type="ORF">CWM85_39045</name>
</gene>
<proteinExistence type="predicted"/>
<dbReference type="AlphaFoldDB" id="A0A2J4XXK0"/>
<reference evidence="1 2" key="1">
    <citation type="submission" date="2017-11" db="EMBL/GenBank/DDBJ databases">
        <authorList>
            <person name="Han C.G."/>
        </authorList>
    </citation>
    <scope>NUCLEOTIDE SEQUENCE [LARGE SCALE GENOMIC DNA]</scope>
    <source>
        <strain evidence="1 2">A2</strain>
    </source>
</reference>
<comment type="caution">
    <text evidence="1">The sequence shown here is derived from an EMBL/GenBank/DDBJ whole genome shotgun (WGS) entry which is preliminary data.</text>
</comment>
<accession>A0A2J4XXK0</accession>
<organism evidence="1 2">
    <name type="scientific">Klebsiella michiganensis</name>
    <dbReference type="NCBI Taxonomy" id="1134687"/>
    <lineage>
        <taxon>Bacteria</taxon>
        <taxon>Pseudomonadati</taxon>
        <taxon>Pseudomonadota</taxon>
        <taxon>Gammaproteobacteria</taxon>
        <taxon>Enterobacterales</taxon>
        <taxon>Enterobacteriaceae</taxon>
        <taxon>Klebsiella/Raoultella group</taxon>
        <taxon>Klebsiella</taxon>
    </lineage>
</organism>
<evidence type="ECO:0000313" key="1">
    <source>
        <dbReference type="EMBL" id="PLM43197.1"/>
    </source>
</evidence>